<feature type="transmembrane region" description="Helical" evidence="1">
    <location>
        <begin position="143"/>
        <end position="162"/>
    </location>
</feature>
<evidence type="ECO:0000256" key="1">
    <source>
        <dbReference type="SAM" id="Phobius"/>
    </source>
</evidence>
<dbReference type="KEGG" id="mpg:Theba_1294"/>
<dbReference type="HOGENOM" id="CLU_129275_0_0_0"/>
<protein>
    <recommendedName>
        <fullName evidence="4">DUF308 domain-containing protein</fullName>
    </recommendedName>
</protein>
<feature type="transmembrane region" description="Helical" evidence="1">
    <location>
        <begin position="67"/>
        <end position="87"/>
    </location>
</feature>
<proteinExistence type="predicted"/>
<evidence type="ECO:0000313" key="3">
    <source>
        <dbReference type="Proteomes" id="UP000002881"/>
    </source>
</evidence>
<feature type="transmembrane region" description="Helical" evidence="1">
    <location>
        <begin position="43"/>
        <end position="60"/>
    </location>
</feature>
<keyword evidence="1" id="KW-0812">Transmembrane</keyword>
<feature type="transmembrane region" description="Helical" evidence="1">
    <location>
        <begin position="119"/>
        <end position="137"/>
    </location>
</feature>
<accession>I2F4X9</accession>
<dbReference type="GeneID" id="87107099"/>
<feature type="transmembrane region" description="Helical" evidence="1">
    <location>
        <begin position="20"/>
        <end position="37"/>
    </location>
</feature>
<reference evidence="2 3" key="1">
    <citation type="journal article" date="2012" name="Genome Biol. Evol.">
        <title>Genome Sequence of the Mesophilic Thermotogales Bacterium Mesotoga prima MesG1.Ag.4.2 Reveals the Largest Thermotogales Genome To Date.</title>
        <authorList>
            <person name="Zhaxybayeva O."/>
            <person name="Swithers K.S."/>
            <person name="Foght J."/>
            <person name="Green A.G."/>
            <person name="Bruce D."/>
            <person name="Detter C."/>
            <person name="Han S."/>
            <person name="Teshima H."/>
            <person name="Han J."/>
            <person name="Woyke T."/>
            <person name="Pitluck S."/>
            <person name="Nolan M."/>
            <person name="Ivanova N."/>
            <person name="Pati A."/>
            <person name="Land M.L."/>
            <person name="Dlutek M."/>
            <person name="Doolittle W.F."/>
            <person name="Noll K.M."/>
            <person name="Nesbo C.L."/>
        </authorList>
    </citation>
    <scope>NUCLEOTIDE SEQUENCE [LARGE SCALE GENOMIC DNA]</scope>
    <source>
        <strain evidence="3">mesG1.Ag.4.2</strain>
    </source>
</reference>
<sequence precursor="true">MEEENVKKETAKKGSGLSQIFLGLIVIALGLVIIFVPAVLSNFWLLFIWLPGVIMEYNAFRNRNNGLLVPGGILLVVALALTLGVIFPGFYSQGGWGLFVLAPAFGLLQLYLADGRRHFGLLVPIAILTAVGVIALIPSSLSQWTMIVVGAVLIVFGLLVLFRRK</sequence>
<dbReference type="STRING" id="660470.Theba_1294"/>
<dbReference type="EMBL" id="CP003532">
    <property type="protein sequence ID" value="AFK06982.1"/>
    <property type="molecule type" value="Genomic_DNA"/>
</dbReference>
<keyword evidence="1" id="KW-0472">Membrane</keyword>
<dbReference type="RefSeq" id="WP_014730958.1">
    <property type="nucleotide sequence ID" value="NC_017934.1"/>
</dbReference>
<gene>
    <name evidence="2" type="ORF">Theba_1294</name>
</gene>
<dbReference type="AlphaFoldDB" id="I2F4X9"/>
<dbReference type="Proteomes" id="UP000002881">
    <property type="component" value="Chromosome"/>
</dbReference>
<evidence type="ECO:0000313" key="2">
    <source>
        <dbReference type="EMBL" id="AFK06982.1"/>
    </source>
</evidence>
<organism evidence="2 3">
    <name type="scientific">Mesotoga prima MesG1.Ag.4.2</name>
    <dbReference type="NCBI Taxonomy" id="660470"/>
    <lineage>
        <taxon>Bacteria</taxon>
        <taxon>Thermotogati</taxon>
        <taxon>Thermotogota</taxon>
        <taxon>Thermotogae</taxon>
        <taxon>Kosmotogales</taxon>
        <taxon>Kosmotogaceae</taxon>
        <taxon>Mesotoga</taxon>
    </lineage>
</organism>
<evidence type="ECO:0008006" key="4">
    <source>
        <dbReference type="Google" id="ProtNLM"/>
    </source>
</evidence>
<feature type="transmembrane region" description="Helical" evidence="1">
    <location>
        <begin position="93"/>
        <end position="112"/>
    </location>
</feature>
<name>I2F4X9_9BACT</name>
<keyword evidence="3" id="KW-1185">Reference proteome</keyword>
<keyword evidence="1" id="KW-1133">Transmembrane helix</keyword>
<dbReference type="eggNOG" id="ENOG5030KYD">
    <property type="taxonomic scope" value="Bacteria"/>
</dbReference>